<dbReference type="Gene3D" id="3.40.50.1110">
    <property type="entry name" value="SGNH hydrolase"/>
    <property type="match status" value="1"/>
</dbReference>
<evidence type="ECO:0000259" key="3">
    <source>
        <dbReference type="Pfam" id="PF13472"/>
    </source>
</evidence>
<sequence>MRRLRISVVVMSVLALLATGTAEADRTDRGWFTAWAQSQERQASTPLRNQSIRMITHLSQGGGAIRVRLQNTFGQQPLTIDRAAVGIGTGGPEVRAQRDIRFSGRRAVTIPPGGEVWSDRAFLATKPGDDVAVSLYAAGEVVPGQHNSAFRDNYLTPPDSGDHLSDAAGSAYSQKVQSTLVVSAVDVHNPALRGTVVPFGSSVVDGVGSTNCGPGCTETGTNKRWTDVLARRVVAELPAREQVAVANAGISGTTSAICPRNPASVAGLDAVSRLERDVLALHGVTAVVYYYGTNDLANGCTANDIIASYREVFRRLRDAGVAVHVTPITPRPGYTDQNNVDRHAVAGFVKNGGDCTGTCTGLTDFDQVLADPVRPNSILPSYDTGDGVHANIAGQQAVADYVALRKLVAR</sequence>
<name>A0A9X2VKG5_9PSEU</name>
<dbReference type="AlphaFoldDB" id="A0A9X2VKG5"/>
<accession>A0A9X2VKG5</accession>
<feature type="chain" id="PRO_5040930324" evidence="2">
    <location>
        <begin position="25"/>
        <end position="410"/>
    </location>
</feature>
<feature type="domain" description="SGNH hydrolase-type esterase" evidence="3">
    <location>
        <begin position="199"/>
        <end position="397"/>
    </location>
</feature>
<gene>
    <name evidence="4" type="ORF">NZH93_08020</name>
</gene>
<evidence type="ECO:0000256" key="2">
    <source>
        <dbReference type="SAM" id="SignalP"/>
    </source>
</evidence>
<organism evidence="4 5">
    <name type="scientific">Umezawaea endophytica</name>
    <dbReference type="NCBI Taxonomy" id="1654476"/>
    <lineage>
        <taxon>Bacteria</taxon>
        <taxon>Bacillati</taxon>
        <taxon>Actinomycetota</taxon>
        <taxon>Actinomycetes</taxon>
        <taxon>Pseudonocardiales</taxon>
        <taxon>Pseudonocardiaceae</taxon>
        <taxon>Umezawaea</taxon>
    </lineage>
</organism>
<dbReference type="RefSeq" id="WP_259622313.1">
    <property type="nucleotide sequence ID" value="NZ_JANYMP010000003.1"/>
</dbReference>
<keyword evidence="2" id="KW-0732">Signal</keyword>
<dbReference type="Pfam" id="PF13472">
    <property type="entry name" value="Lipase_GDSL_2"/>
    <property type="match status" value="1"/>
</dbReference>
<feature type="signal peptide" evidence="2">
    <location>
        <begin position="1"/>
        <end position="24"/>
    </location>
</feature>
<dbReference type="Proteomes" id="UP001141259">
    <property type="component" value="Unassembled WGS sequence"/>
</dbReference>
<evidence type="ECO:0000313" key="4">
    <source>
        <dbReference type="EMBL" id="MCS7476798.1"/>
    </source>
</evidence>
<dbReference type="InterPro" id="IPR053140">
    <property type="entry name" value="GDSL_Rv0518-like"/>
</dbReference>
<protein>
    <submittedName>
        <fullName evidence="4">GDSL-type esterase/lipase family protein</fullName>
    </submittedName>
</protein>
<dbReference type="PANTHER" id="PTHR43784:SF2">
    <property type="entry name" value="GDSL-LIKE LIPASE_ACYLHYDROLASE, PUTATIVE (AFU_ORTHOLOGUE AFUA_2G00820)-RELATED"/>
    <property type="match status" value="1"/>
</dbReference>
<dbReference type="InterPro" id="IPR013830">
    <property type="entry name" value="SGNH_hydro"/>
</dbReference>
<evidence type="ECO:0000256" key="1">
    <source>
        <dbReference type="SAM" id="MobiDB-lite"/>
    </source>
</evidence>
<feature type="region of interest" description="Disordered" evidence="1">
    <location>
        <begin position="147"/>
        <end position="169"/>
    </location>
</feature>
<keyword evidence="5" id="KW-1185">Reference proteome</keyword>
<reference evidence="4" key="1">
    <citation type="submission" date="2022-08" db="EMBL/GenBank/DDBJ databases">
        <authorList>
            <person name="Tistechok S."/>
            <person name="Samborskyy M."/>
            <person name="Roman I."/>
        </authorList>
    </citation>
    <scope>NUCLEOTIDE SEQUENCE</scope>
    <source>
        <strain evidence="4">DSM 103496</strain>
    </source>
</reference>
<dbReference type="EMBL" id="JANYMP010000003">
    <property type="protein sequence ID" value="MCS7476798.1"/>
    <property type="molecule type" value="Genomic_DNA"/>
</dbReference>
<evidence type="ECO:0000313" key="5">
    <source>
        <dbReference type="Proteomes" id="UP001141259"/>
    </source>
</evidence>
<proteinExistence type="predicted"/>
<dbReference type="SUPFAM" id="SSF52266">
    <property type="entry name" value="SGNH hydrolase"/>
    <property type="match status" value="1"/>
</dbReference>
<dbReference type="PANTHER" id="PTHR43784">
    <property type="entry name" value="GDSL-LIKE LIPASE/ACYLHYDROLASE, PUTATIVE (AFU_ORTHOLOGUE AFUA_2G00820)-RELATED"/>
    <property type="match status" value="1"/>
</dbReference>
<comment type="caution">
    <text evidence="4">The sequence shown here is derived from an EMBL/GenBank/DDBJ whole genome shotgun (WGS) entry which is preliminary data.</text>
</comment>
<dbReference type="InterPro" id="IPR036514">
    <property type="entry name" value="SGNH_hydro_sf"/>
</dbReference>